<keyword evidence="3" id="KW-0862">Zinc</keyword>
<feature type="compositionally biased region" description="Polar residues" evidence="5">
    <location>
        <begin position="494"/>
        <end position="505"/>
    </location>
</feature>
<keyword evidence="1" id="KW-0479">Metal-binding</keyword>
<dbReference type="Pfam" id="PF19318">
    <property type="entry name" value="DUF5918"/>
    <property type="match status" value="1"/>
</dbReference>
<evidence type="ECO:0000313" key="8">
    <source>
        <dbReference type="Ensembl" id="ENSPNAP00000001260.1"/>
    </source>
</evidence>
<dbReference type="OrthoDB" id="20295at2759"/>
<accession>A0A3B4BRP8</accession>
<dbReference type="CDD" id="cd16660">
    <property type="entry name" value="RING-Ubox_RNF37"/>
    <property type="match status" value="1"/>
</dbReference>
<dbReference type="CTD" id="22888"/>
<reference evidence="8" key="2">
    <citation type="submission" date="2025-08" db="UniProtKB">
        <authorList>
            <consortium name="Ensembl"/>
        </authorList>
    </citation>
    <scope>IDENTIFICATION</scope>
</reference>
<feature type="domain" description="U-box" evidence="7">
    <location>
        <begin position="237"/>
        <end position="317"/>
    </location>
</feature>
<protein>
    <recommendedName>
        <fullName evidence="10">U-box domain-containing protein</fullName>
    </recommendedName>
</protein>
<keyword evidence="9" id="KW-1185">Reference proteome</keyword>
<dbReference type="InterPro" id="IPR017907">
    <property type="entry name" value="Znf_RING_CS"/>
</dbReference>
<dbReference type="InterPro" id="IPR001841">
    <property type="entry name" value="Znf_RING"/>
</dbReference>
<feature type="region of interest" description="Disordered" evidence="5">
    <location>
        <begin position="320"/>
        <end position="353"/>
    </location>
</feature>
<dbReference type="GO" id="GO:0034450">
    <property type="term" value="F:ubiquitin-ubiquitin ligase activity"/>
    <property type="evidence" value="ECO:0007669"/>
    <property type="project" value="TreeGrafter"/>
</dbReference>
<dbReference type="Ensembl" id="ENSPNAT00000012470.2">
    <property type="protein sequence ID" value="ENSPNAP00000001260.1"/>
    <property type="gene ID" value="ENSPNAG00000008058.2"/>
</dbReference>
<dbReference type="GO" id="GO:0000209">
    <property type="term" value="P:protein polyubiquitination"/>
    <property type="evidence" value="ECO:0007669"/>
    <property type="project" value="TreeGrafter"/>
</dbReference>
<sequence length="573" mass="63000">MVVDLCLPHFQTTAHCNKLCADSYDVSNLLSGDPAARRRGFKLEYFLRPPLHVTLHFQTRVELCRVDIELWPCGMDQGSITRRLEIFTCSDLASKTSECAQETGQFKLVGRCDLREEILVCFKHSSFRHRAPFLEPPPEPTAQVKQHELWSRGLQSLRSVAQLRVSLPYGGAASALGIKSLAVWGIPAHCCPPLELEKFQKAHFKSLKPKPPAVSLVSPVTTSACSARPNPTSSETHIPEEFLDPLTQELMVLPVILPSGMVVDSSTLEEYQKQEATWGRLPNDPFTSVPFTKDSKPLPNPLLKSRIDSLMLQTGCTRVGSRNNLLNKPKPSKLTGLSRTESPSGSADLVSVQSSLAGPNETEIQQVQSAGSDITEKLHKDTISSNTSHSKVNESRFIQSGSCGERQRFMVKSVTETYSTGTENLRHCTKRKHQSDLSANTDWMSTYSSPLSKMPKTDASLILPTDSSQSSHEQRLSDSLDQALSSALNGLPRYTSQSKPEPETTSGQSQCGSCSCSLTVYSTTPPAYALPCSHLLCRSCLRREHLPSSQRLPITCPTCKASASPSTITRVHH</sequence>
<dbReference type="GO" id="GO:0031625">
    <property type="term" value="F:ubiquitin protein ligase binding"/>
    <property type="evidence" value="ECO:0007669"/>
    <property type="project" value="TreeGrafter"/>
</dbReference>
<dbReference type="PANTHER" id="PTHR13492:SF2">
    <property type="entry name" value="RING FINGER PROTEIN 37"/>
    <property type="match status" value="1"/>
</dbReference>
<evidence type="ECO:0000256" key="3">
    <source>
        <dbReference type="ARBA" id="ARBA00022833"/>
    </source>
</evidence>
<dbReference type="InterPro" id="IPR003613">
    <property type="entry name" value="Ubox_domain"/>
</dbReference>
<dbReference type="OMA" id="FKKEPMY"/>
<keyword evidence="2 4" id="KW-0863">Zinc-finger</keyword>
<feature type="region of interest" description="Disordered" evidence="5">
    <location>
        <begin position="491"/>
        <end position="513"/>
    </location>
</feature>
<evidence type="ECO:0000259" key="6">
    <source>
        <dbReference type="PROSITE" id="PS50089"/>
    </source>
</evidence>
<dbReference type="InterPro" id="IPR039847">
    <property type="entry name" value="Ubox5"/>
</dbReference>
<dbReference type="SUPFAM" id="SSF57850">
    <property type="entry name" value="RING/U-box"/>
    <property type="match status" value="2"/>
</dbReference>
<evidence type="ECO:0000256" key="1">
    <source>
        <dbReference type="ARBA" id="ARBA00022723"/>
    </source>
</evidence>
<dbReference type="AlphaFoldDB" id="A0A3B4BRP8"/>
<dbReference type="Proteomes" id="UP001501920">
    <property type="component" value="Chromosome 28"/>
</dbReference>
<organism evidence="8 9">
    <name type="scientific">Pygocentrus nattereri</name>
    <name type="common">Red-bellied piranha</name>
    <dbReference type="NCBI Taxonomy" id="42514"/>
    <lineage>
        <taxon>Eukaryota</taxon>
        <taxon>Metazoa</taxon>
        <taxon>Chordata</taxon>
        <taxon>Craniata</taxon>
        <taxon>Vertebrata</taxon>
        <taxon>Euteleostomi</taxon>
        <taxon>Actinopterygii</taxon>
        <taxon>Neopterygii</taxon>
        <taxon>Teleostei</taxon>
        <taxon>Ostariophysi</taxon>
        <taxon>Characiformes</taxon>
        <taxon>Characoidei</taxon>
        <taxon>Pygocentrus</taxon>
    </lineage>
</organism>
<evidence type="ECO:0000259" key="7">
    <source>
        <dbReference type="PROSITE" id="PS51698"/>
    </source>
</evidence>
<dbReference type="RefSeq" id="XP_017558243.1">
    <property type="nucleotide sequence ID" value="XM_017702754.2"/>
</dbReference>
<name>A0A3B4BRP8_PYGNA</name>
<dbReference type="STRING" id="42514.ENSPNAP00000001260"/>
<dbReference type="Pfam" id="PF04564">
    <property type="entry name" value="U-box"/>
    <property type="match status" value="1"/>
</dbReference>
<evidence type="ECO:0008006" key="10">
    <source>
        <dbReference type="Google" id="ProtNLM"/>
    </source>
</evidence>
<reference evidence="8 9" key="1">
    <citation type="submission" date="2020-10" db="EMBL/GenBank/DDBJ databases">
        <title>Pygocentrus nattereri (red-bellied piranha) genome, fPygNat1, primary haplotype.</title>
        <authorList>
            <person name="Myers G."/>
            <person name="Meyer A."/>
            <person name="Karagic N."/>
            <person name="Pippel M."/>
            <person name="Winkler S."/>
            <person name="Tracey A."/>
            <person name="Wood J."/>
            <person name="Formenti G."/>
            <person name="Howe K."/>
            <person name="Fedrigo O."/>
            <person name="Jarvis E.D."/>
        </authorList>
    </citation>
    <scope>NUCLEOTIDE SEQUENCE [LARGE SCALE GENOMIC DNA]</scope>
</reference>
<feature type="region of interest" description="Disordered" evidence="5">
    <location>
        <begin position="448"/>
        <end position="479"/>
    </location>
</feature>
<dbReference type="InterPro" id="IPR045696">
    <property type="entry name" value="Ubox5_N"/>
</dbReference>
<evidence type="ECO:0000313" key="9">
    <source>
        <dbReference type="Proteomes" id="UP001501920"/>
    </source>
</evidence>
<feature type="domain" description="RING-type" evidence="6">
    <location>
        <begin position="511"/>
        <end position="560"/>
    </location>
</feature>
<evidence type="ECO:0000256" key="2">
    <source>
        <dbReference type="ARBA" id="ARBA00022771"/>
    </source>
</evidence>
<evidence type="ECO:0000256" key="5">
    <source>
        <dbReference type="SAM" id="MobiDB-lite"/>
    </source>
</evidence>
<evidence type="ECO:0000256" key="4">
    <source>
        <dbReference type="PROSITE-ProRule" id="PRU00175"/>
    </source>
</evidence>
<reference evidence="8" key="3">
    <citation type="submission" date="2025-09" db="UniProtKB">
        <authorList>
            <consortium name="Ensembl"/>
        </authorList>
    </citation>
    <scope>IDENTIFICATION</scope>
</reference>
<dbReference type="PROSITE" id="PS51698">
    <property type="entry name" value="U_BOX"/>
    <property type="match status" value="1"/>
</dbReference>
<dbReference type="GeneID" id="108430328"/>
<dbReference type="Gene3D" id="3.30.40.10">
    <property type="entry name" value="Zinc/RING finger domain, C3HC4 (zinc finger)"/>
    <property type="match status" value="2"/>
</dbReference>
<dbReference type="PANTHER" id="PTHR13492">
    <property type="entry name" value="RING FINGER PROTEIN 37"/>
    <property type="match status" value="1"/>
</dbReference>
<dbReference type="GO" id="GO:0005634">
    <property type="term" value="C:nucleus"/>
    <property type="evidence" value="ECO:0007669"/>
    <property type="project" value="TreeGrafter"/>
</dbReference>
<proteinExistence type="predicted"/>
<gene>
    <name evidence="8" type="primary">UBOX5</name>
</gene>
<dbReference type="SMART" id="SM00504">
    <property type="entry name" value="Ubox"/>
    <property type="match status" value="1"/>
</dbReference>
<dbReference type="InterPro" id="IPR013083">
    <property type="entry name" value="Znf_RING/FYVE/PHD"/>
</dbReference>
<dbReference type="PROSITE" id="PS50089">
    <property type="entry name" value="ZF_RING_2"/>
    <property type="match status" value="1"/>
</dbReference>
<dbReference type="PROSITE" id="PS00518">
    <property type="entry name" value="ZF_RING_1"/>
    <property type="match status" value="1"/>
</dbReference>
<dbReference type="GO" id="GO:0008270">
    <property type="term" value="F:zinc ion binding"/>
    <property type="evidence" value="ECO:0007669"/>
    <property type="project" value="UniProtKB-KW"/>
</dbReference>
<dbReference type="InterPro" id="IPR039925">
    <property type="entry name" value="RNF37_RING-Ubox"/>
</dbReference>
<dbReference type="GeneTree" id="ENSGT00510000049555"/>
<feature type="compositionally biased region" description="Polar residues" evidence="5">
    <location>
        <begin position="335"/>
        <end position="353"/>
    </location>
</feature>